<organism evidence="3 4">
    <name type="scientific">Cudoniella acicularis</name>
    <dbReference type="NCBI Taxonomy" id="354080"/>
    <lineage>
        <taxon>Eukaryota</taxon>
        <taxon>Fungi</taxon>
        <taxon>Dikarya</taxon>
        <taxon>Ascomycota</taxon>
        <taxon>Pezizomycotina</taxon>
        <taxon>Leotiomycetes</taxon>
        <taxon>Helotiales</taxon>
        <taxon>Tricladiaceae</taxon>
        <taxon>Cudoniella</taxon>
    </lineage>
</organism>
<name>A0A8H4W371_9HELO</name>
<accession>A0A8H4W371</accession>
<evidence type="ECO:0000313" key="3">
    <source>
        <dbReference type="EMBL" id="KAF4631886.1"/>
    </source>
</evidence>
<feature type="compositionally biased region" description="Basic and acidic residues" evidence="2">
    <location>
        <begin position="176"/>
        <end position="191"/>
    </location>
</feature>
<protein>
    <submittedName>
        <fullName evidence="3">Uncharacterized protein</fullName>
    </submittedName>
</protein>
<reference evidence="3 4" key="1">
    <citation type="submission" date="2020-03" db="EMBL/GenBank/DDBJ databases">
        <title>Draft Genome Sequence of Cudoniella acicularis.</title>
        <authorList>
            <person name="Buettner E."/>
            <person name="Kellner H."/>
        </authorList>
    </citation>
    <scope>NUCLEOTIDE SEQUENCE [LARGE SCALE GENOMIC DNA]</scope>
    <source>
        <strain evidence="3 4">DSM 108380</strain>
    </source>
</reference>
<comment type="caution">
    <text evidence="3">The sequence shown here is derived from an EMBL/GenBank/DDBJ whole genome shotgun (WGS) entry which is preliminary data.</text>
</comment>
<keyword evidence="4" id="KW-1185">Reference proteome</keyword>
<proteinExistence type="predicted"/>
<feature type="coiled-coil region" evidence="1">
    <location>
        <begin position="196"/>
        <end position="223"/>
    </location>
</feature>
<evidence type="ECO:0000313" key="4">
    <source>
        <dbReference type="Proteomes" id="UP000566819"/>
    </source>
</evidence>
<dbReference type="AlphaFoldDB" id="A0A8H4W371"/>
<evidence type="ECO:0000256" key="2">
    <source>
        <dbReference type="SAM" id="MobiDB-lite"/>
    </source>
</evidence>
<evidence type="ECO:0000256" key="1">
    <source>
        <dbReference type="SAM" id="Coils"/>
    </source>
</evidence>
<dbReference type="Proteomes" id="UP000566819">
    <property type="component" value="Unassembled WGS sequence"/>
</dbReference>
<feature type="region of interest" description="Disordered" evidence="2">
    <location>
        <begin position="164"/>
        <end position="191"/>
    </location>
</feature>
<dbReference type="EMBL" id="JAAMPI010000400">
    <property type="protein sequence ID" value="KAF4631886.1"/>
    <property type="molecule type" value="Genomic_DNA"/>
</dbReference>
<keyword evidence="1" id="KW-0175">Coiled coil</keyword>
<gene>
    <name evidence="3" type="ORF">G7Y89_g6248</name>
</gene>
<sequence>MQTEQARVTSIELAADSRSLEDDSVRLSQGNGIKPKESKSAVPENLGSLVFSRPSILSGPSGEFRQYVDPIDIDEIFMKVFPPVKIPEFDKQGAKAVELGDLAILEDKDSESLGDLEKKYGMSGKITDARIEQLQDLRRRRDELIEKIQEEKNGMQNLLDLMDEETQDSTHSSSRAAKEKRGKDKDKSKFSHEKAIEIHELAIVRLEEDYAQVVKELEDLENII</sequence>